<dbReference type="GO" id="GO:0007005">
    <property type="term" value="P:mitochondrion organization"/>
    <property type="evidence" value="ECO:0007669"/>
    <property type="project" value="TreeGrafter"/>
</dbReference>
<dbReference type="Pfam" id="PF01145">
    <property type="entry name" value="Band_7"/>
    <property type="match status" value="1"/>
</dbReference>
<dbReference type="AlphaFoldDB" id="A0A1J5SHT5"/>
<protein>
    <submittedName>
        <fullName evidence="6">SPFH domain / band 7 family protein</fullName>
    </submittedName>
</protein>
<dbReference type="InterPro" id="IPR036013">
    <property type="entry name" value="Band_7/SPFH_dom_sf"/>
</dbReference>
<keyword evidence="4" id="KW-0472">Membrane</keyword>
<evidence type="ECO:0000256" key="2">
    <source>
        <dbReference type="ARBA" id="ARBA00022792"/>
    </source>
</evidence>
<dbReference type="PANTHER" id="PTHR23222">
    <property type="entry name" value="PROHIBITIN"/>
    <property type="match status" value="1"/>
</dbReference>
<dbReference type="SUPFAM" id="SSF117892">
    <property type="entry name" value="Band 7/SPFH domain"/>
    <property type="match status" value="1"/>
</dbReference>
<keyword evidence="3" id="KW-0496">Mitochondrion</keyword>
<dbReference type="PROSITE" id="PS51257">
    <property type="entry name" value="PROKAR_LIPOPROTEIN"/>
    <property type="match status" value="1"/>
</dbReference>
<dbReference type="SMART" id="SM00244">
    <property type="entry name" value="PHB"/>
    <property type="match status" value="1"/>
</dbReference>
<evidence type="ECO:0000256" key="1">
    <source>
        <dbReference type="ARBA" id="ARBA00004273"/>
    </source>
</evidence>
<evidence type="ECO:0000256" key="4">
    <source>
        <dbReference type="ARBA" id="ARBA00023136"/>
    </source>
</evidence>
<gene>
    <name evidence="6" type="ORF">GALL_167320</name>
</gene>
<accession>A0A1J5SHT5</accession>
<dbReference type="PANTHER" id="PTHR23222:SF1">
    <property type="entry name" value="PROHIBITIN-2"/>
    <property type="match status" value="1"/>
</dbReference>
<feature type="domain" description="Band 7" evidence="5">
    <location>
        <begin position="18"/>
        <end position="180"/>
    </location>
</feature>
<evidence type="ECO:0000259" key="5">
    <source>
        <dbReference type="SMART" id="SM00244"/>
    </source>
</evidence>
<organism evidence="6">
    <name type="scientific">mine drainage metagenome</name>
    <dbReference type="NCBI Taxonomy" id="410659"/>
    <lineage>
        <taxon>unclassified sequences</taxon>
        <taxon>metagenomes</taxon>
        <taxon>ecological metagenomes</taxon>
    </lineage>
</organism>
<evidence type="ECO:0000313" key="6">
    <source>
        <dbReference type="EMBL" id="OIR01260.1"/>
    </source>
</evidence>
<dbReference type="InterPro" id="IPR000163">
    <property type="entry name" value="Prohibitin"/>
</dbReference>
<keyword evidence="2" id="KW-0999">Mitochondrion inner membrane</keyword>
<comment type="caution">
    <text evidence="6">The sequence shown here is derived from an EMBL/GenBank/DDBJ whole genome shotgun (WGS) entry which is preliminary data.</text>
</comment>
<dbReference type="CDD" id="cd03401">
    <property type="entry name" value="SPFH_prohibitin"/>
    <property type="match status" value="1"/>
</dbReference>
<dbReference type="InterPro" id="IPR001107">
    <property type="entry name" value="Band_7"/>
</dbReference>
<comment type="subcellular location">
    <subcellularLocation>
        <location evidence="1">Mitochondrion inner membrane</location>
    </subcellularLocation>
</comment>
<proteinExistence type="predicted"/>
<sequence>MKNSLLIAVLGFAVFSLSACTTVKSGMGAIEWTPGSGTLKEPIGEGFHIVSPFSEIYEYDLREQEHQESLDVLANNGLSIILDTSILYKPVDSELYLLQTEIGPDYYRILLGPLLRSGARKVVGRYSPEEIYSTKREEVEREIFAEVNRKLQSKHVQVDGILIRDVHLPKVVQEAIELKLQQEQKALAMQFVLDKERKEAERKKIEAAGIADYQQLIGKGLTDALLQWKQIEAIEKLAQSPNSKTIVLDAGKGNLPLILDTRTLEPAPQPKEKEKAH</sequence>
<dbReference type="GO" id="GO:0005743">
    <property type="term" value="C:mitochondrial inner membrane"/>
    <property type="evidence" value="ECO:0007669"/>
    <property type="project" value="UniProtKB-SubCell"/>
</dbReference>
<reference evidence="6" key="1">
    <citation type="submission" date="2016-10" db="EMBL/GenBank/DDBJ databases">
        <title>Sequence of Gallionella enrichment culture.</title>
        <authorList>
            <person name="Poehlein A."/>
            <person name="Muehling M."/>
            <person name="Daniel R."/>
        </authorList>
    </citation>
    <scope>NUCLEOTIDE SEQUENCE</scope>
</reference>
<dbReference type="EMBL" id="MLJW01000086">
    <property type="protein sequence ID" value="OIR01260.1"/>
    <property type="molecule type" value="Genomic_DNA"/>
</dbReference>
<name>A0A1J5SHT5_9ZZZZ</name>
<evidence type="ECO:0000256" key="3">
    <source>
        <dbReference type="ARBA" id="ARBA00023128"/>
    </source>
</evidence>
<dbReference type="Gene3D" id="3.30.479.30">
    <property type="entry name" value="Band 7 domain"/>
    <property type="match status" value="1"/>
</dbReference>